<organism evidence="2 3">
    <name type="scientific">Rhodobacter capsulatus</name>
    <name type="common">Rhodopseudomonas capsulata</name>
    <dbReference type="NCBI Taxonomy" id="1061"/>
    <lineage>
        <taxon>Bacteria</taxon>
        <taxon>Pseudomonadati</taxon>
        <taxon>Pseudomonadota</taxon>
        <taxon>Alphaproteobacteria</taxon>
        <taxon>Rhodobacterales</taxon>
        <taxon>Rhodobacter group</taxon>
        <taxon>Rhodobacter</taxon>
    </lineage>
</organism>
<comment type="caution">
    <text evidence="2">The sequence shown here is derived from an EMBL/GenBank/DDBJ whole genome shotgun (WGS) entry which is preliminary data.</text>
</comment>
<dbReference type="Proteomes" id="UP000310597">
    <property type="component" value="Unassembled WGS sequence"/>
</dbReference>
<dbReference type="EMBL" id="SWJZ01000086">
    <property type="protein sequence ID" value="TKD15465.1"/>
    <property type="molecule type" value="Genomic_DNA"/>
</dbReference>
<gene>
    <name evidence="2" type="ORF">FBT96_16835</name>
</gene>
<sequence length="34" mass="3829">MRWAPGHWTPGGRSRAVSRPMPRGLLAGSRRQSR</sequence>
<protein>
    <submittedName>
        <fullName evidence="2">Uncharacterized protein</fullName>
    </submittedName>
</protein>
<evidence type="ECO:0000256" key="1">
    <source>
        <dbReference type="SAM" id="MobiDB-lite"/>
    </source>
</evidence>
<reference evidence="2 3" key="1">
    <citation type="submission" date="2019-04" db="EMBL/GenBank/DDBJ databases">
        <title>Draft Whole-Genome sequence of the purple photosynthetic bacterium Rhodobacter capsulatus SP108 with an indigenous class A beta-lactamase.</title>
        <authorList>
            <person name="Robertson S."/>
            <person name="Meyer T.E."/>
            <person name="Kyndt J.A."/>
        </authorList>
    </citation>
    <scope>NUCLEOTIDE SEQUENCE [LARGE SCALE GENOMIC DNA]</scope>
    <source>
        <strain evidence="2 3">SP108</strain>
    </source>
</reference>
<proteinExistence type="predicted"/>
<evidence type="ECO:0000313" key="3">
    <source>
        <dbReference type="Proteomes" id="UP000310597"/>
    </source>
</evidence>
<evidence type="ECO:0000313" key="2">
    <source>
        <dbReference type="EMBL" id="TKD15465.1"/>
    </source>
</evidence>
<accession>A0A4U1JMC0</accession>
<dbReference type="AlphaFoldDB" id="A0A4U1JMC0"/>
<name>A0A4U1JMC0_RHOCA</name>
<feature type="region of interest" description="Disordered" evidence="1">
    <location>
        <begin position="1"/>
        <end position="34"/>
    </location>
</feature>